<reference evidence="1 2" key="1">
    <citation type="submission" date="2024-10" db="EMBL/GenBank/DDBJ databases">
        <title>Updated reference genomes for cyclostephanoid diatoms.</title>
        <authorList>
            <person name="Roberts W.R."/>
            <person name="Alverson A.J."/>
        </authorList>
    </citation>
    <scope>NUCLEOTIDE SEQUENCE [LARGE SCALE GENOMIC DNA]</scope>
    <source>
        <strain evidence="1 2">AJA228-03</strain>
    </source>
</reference>
<organism evidence="1 2">
    <name type="scientific">Cyclostephanos tholiformis</name>
    <dbReference type="NCBI Taxonomy" id="382380"/>
    <lineage>
        <taxon>Eukaryota</taxon>
        <taxon>Sar</taxon>
        <taxon>Stramenopiles</taxon>
        <taxon>Ochrophyta</taxon>
        <taxon>Bacillariophyta</taxon>
        <taxon>Coscinodiscophyceae</taxon>
        <taxon>Thalassiosirophycidae</taxon>
        <taxon>Stephanodiscales</taxon>
        <taxon>Stephanodiscaceae</taxon>
        <taxon>Cyclostephanos</taxon>
    </lineage>
</organism>
<gene>
    <name evidence="1" type="ORF">ACHAXA_004081</name>
</gene>
<protein>
    <recommendedName>
        <fullName evidence="3">Pectinesterase inhibitor domain-containing protein</fullName>
    </recommendedName>
</protein>
<evidence type="ECO:0008006" key="3">
    <source>
        <dbReference type="Google" id="ProtNLM"/>
    </source>
</evidence>
<dbReference type="EMBL" id="JALLPB020000242">
    <property type="protein sequence ID" value="KAL3811715.1"/>
    <property type="molecule type" value="Genomic_DNA"/>
</dbReference>
<dbReference type="AlphaFoldDB" id="A0ABD3RF80"/>
<sequence length="189" mass="21343">MNTIIHGIQLKSYDDILSSLHSHSTLIYVLSLIRATKSFVHSSSFANSATQRRSGVDGSHEAECITCPNLLTACQFKIWHKFCDDVDKVLESLVSPAPESFHVLHSLITKINDEVECFDEYFAAGKYTNDLRALSNFLTKAKYTTVLFLNSGSIRWKIEHECSNSCNDIQECTIELNHKHNILESSRMA</sequence>
<name>A0ABD3RF80_9STRA</name>
<keyword evidence="2" id="KW-1185">Reference proteome</keyword>
<evidence type="ECO:0000313" key="2">
    <source>
        <dbReference type="Proteomes" id="UP001530377"/>
    </source>
</evidence>
<evidence type="ECO:0000313" key="1">
    <source>
        <dbReference type="EMBL" id="KAL3811715.1"/>
    </source>
</evidence>
<accession>A0ABD3RF80</accession>
<comment type="caution">
    <text evidence="1">The sequence shown here is derived from an EMBL/GenBank/DDBJ whole genome shotgun (WGS) entry which is preliminary data.</text>
</comment>
<dbReference type="Proteomes" id="UP001530377">
    <property type="component" value="Unassembled WGS sequence"/>
</dbReference>
<proteinExistence type="predicted"/>